<dbReference type="Pfam" id="PF00563">
    <property type="entry name" value="EAL"/>
    <property type="match status" value="1"/>
</dbReference>
<dbReference type="SUPFAM" id="SSF141868">
    <property type="entry name" value="EAL domain-like"/>
    <property type="match status" value="1"/>
</dbReference>
<gene>
    <name evidence="2" type="ORF">DNHGIG_22600</name>
</gene>
<dbReference type="GO" id="GO:0071111">
    <property type="term" value="F:cyclic-guanylate-specific phosphodiesterase activity"/>
    <property type="evidence" value="ECO:0007669"/>
    <property type="project" value="InterPro"/>
</dbReference>
<comment type="caution">
    <text evidence="2">The sequence shown here is derived from an EMBL/GenBank/DDBJ whole genome shotgun (WGS) entry which is preliminary data.</text>
</comment>
<dbReference type="Proteomes" id="UP001057291">
    <property type="component" value="Unassembled WGS sequence"/>
</dbReference>
<dbReference type="SMART" id="SM00052">
    <property type="entry name" value="EAL"/>
    <property type="match status" value="1"/>
</dbReference>
<keyword evidence="3" id="KW-1185">Reference proteome</keyword>
<reference evidence="2" key="1">
    <citation type="journal article" date="2023" name="Int. J. Syst. Evol. Microbiol.">
        <title>Collibacillus ludicampi gen. nov., sp. nov., a new soil bacterium of the family Alicyclobacillaceae.</title>
        <authorList>
            <person name="Jojima T."/>
            <person name="Ioku Y."/>
            <person name="Fukuta Y."/>
            <person name="Shirasaka N."/>
            <person name="Matsumura Y."/>
            <person name="Mori M."/>
        </authorList>
    </citation>
    <scope>NUCLEOTIDE SEQUENCE</scope>
    <source>
        <strain evidence="2">TP075</strain>
    </source>
</reference>
<evidence type="ECO:0000313" key="2">
    <source>
        <dbReference type="EMBL" id="GIM46711.1"/>
    </source>
</evidence>
<dbReference type="PANTHER" id="PTHR33121">
    <property type="entry name" value="CYCLIC DI-GMP PHOSPHODIESTERASE PDEF"/>
    <property type="match status" value="1"/>
</dbReference>
<dbReference type="CDD" id="cd01948">
    <property type="entry name" value="EAL"/>
    <property type="match status" value="1"/>
</dbReference>
<evidence type="ECO:0000259" key="1">
    <source>
        <dbReference type="PROSITE" id="PS50883"/>
    </source>
</evidence>
<evidence type="ECO:0000313" key="3">
    <source>
        <dbReference type="Proteomes" id="UP001057291"/>
    </source>
</evidence>
<dbReference type="InterPro" id="IPR043128">
    <property type="entry name" value="Rev_trsase/Diguanyl_cyclase"/>
</dbReference>
<accession>A0AAV4LFV2</accession>
<protein>
    <recommendedName>
        <fullName evidence="1">EAL domain-containing protein</fullName>
    </recommendedName>
</protein>
<dbReference type="InterPro" id="IPR050706">
    <property type="entry name" value="Cyclic-di-GMP_PDE-like"/>
</dbReference>
<dbReference type="InterPro" id="IPR001633">
    <property type="entry name" value="EAL_dom"/>
</dbReference>
<dbReference type="EMBL" id="BOQE01000001">
    <property type="protein sequence ID" value="GIM46711.1"/>
    <property type="molecule type" value="Genomic_DNA"/>
</dbReference>
<sequence length="446" mass="50938">MSSIMWNGFRDFAWKLFNHITDDLHLGVIYIDLMGFSQLERTYGMSSAQKILQLTRHHLQQVTGVFAERNGLKASSYYVWDDCFAVLLTCSQAGRLSALSHLAAKIVYELEQELAKRKRELPIVQELCFRVGIQVFQRGEEEDLEQVSLRFYEAFVRASRQAKQAAGAVPYFDIIEFEQILQEKSVTSLFQPIVDLKDGTVFGWEALSRGPEGSRLHSPARLFATAEKLGQLFVLERICRESGIKSFGKEINKNPLFPPDDRPHLFINVHPQTIHDPNFISGQTMKMVQRNGLQPSQIVIEITEHQAIQDYPTFLESINHYRQQGYRIAIDDTGAGYAGLQTIVELMPDFIKLDMHLVRHVDRDERKRIMGETIVNLANKLGAQVIAEGIETPEELEMMKSLGAHYGQGYLWGKPDSVIDPFCAWTSPAVRLERCSLFQSLKEYHL</sequence>
<dbReference type="AlphaFoldDB" id="A0AAV4LFV2"/>
<feature type="domain" description="EAL" evidence="1">
    <location>
        <begin position="170"/>
        <end position="429"/>
    </location>
</feature>
<dbReference type="InterPro" id="IPR035919">
    <property type="entry name" value="EAL_sf"/>
</dbReference>
<dbReference type="PROSITE" id="PS50883">
    <property type="entry name" value="EAL"/>
    <property type="match status" value="1"/>
</dbReference>
<dbReference type="PANTHER" id="PTHR33121:SF76">
    <property type="entry name" value="SIGNALING PROTEIN"/>
    <property type="match status" value="1"/>
</dbReference>
<proteinExistence type="predicted"/>
<dbReference type="Gene3D" id="3.20.20.450">
    <property type="entry name" value="EAL domain"/>
    <property type="match status" value="1"/>
</dbReference>
<dbReference type="RefSeq" id="WP_282199775.1">
    <property type="nucleotide sequence ID" value="NZ_BOQE01000001.1"/>
</dbReference>
<name>A0AAV4LFV2_9BACL</name>
<organism evidence="2 3">
    <name type="scientific">Collibacillus ludicampi</name>
    <dbReference type="NCBI Taxonomy" id="2771369"/>
    <lineage>
        <taxon>Bacteria</taxon>
        <taxon>Bacillati</taxon>
        <taxon>Bacillota</taxon>
        <taxon>Bacilli</taxon>
        <taxon>Bacillales</taxon>
        <taxon>Alicyclobacillaceae</taxon>
        <taxon>Collibacillus</taxon>
    </lineage>
</organism>
<dbReference type="Gene3D" id="3.30.70.270">
    <property type="match status" value="1"/>
</dbReference>